<evidence type="ECO:0000259" key="2">
    <source>
        <dbReference type="PROSITE" id="PS51925"/>
    </source>
</evidence>
<evidence type="ECO:0000313" key="4">
    <source>
        <dbReference type="Proteomes" id="UP000195602"/>
    </source>
</evidence>
<dbReference type="CDD" id="cd10567">
    <property type="entry name" value="SWIB-MDM2_like"/>
    <property type="match status" value="1"/>
</dbReference>
<protein>
    <submittedName>
        <fullName evidence="3">Upstream activation factor subunit</fullName>
    </submittedName>
</protein>
<feature type="compositionally biased region" description="Acidic residues" evidence="1">
    <location>
        <begin position="206"/>
        <end position="218"/>
    </location>
</feature>
<reference evidence="3 4" key="1">
    <citation type="submission" date="2017-04" db="EMBL/GenBank/DDBJ databases">
        <title>Draft genome of the yeast Clavispora lusitaniae type strain CBS 6936.</title>
        <authorList>
            <person name="Durrens P."/>
            <person name="Klopp C."/>
            <person name="Biteau N."/>
            <person name="Fitton-Ouhabi V."/>
            <person name="Dementhon K."/>
            <person name="Accoceberry I."/>
            <person name="Sherman D.J."/>
            <person name="Noel T."/>
        </authorList>
    </citation>
    <scope>NUCLEOTIDE SEQUENCE [LARGE SCALE GENOMIC DNA]</scope>
    <source>
        <strain evidence="3 4">CBS 6936</strain>
    </source>
</reference>
<dbReference type="InterPro" id="IPR036885">
    <property type="entry name" value="SWIB_MDM2_dom_sf"/>
</dbReference>
<dbReference type="Proteomes" id="UP000195602">
    <property type="component" value="Unassembled WGS sequence"/>
</dbReference>
<dbReference type="PANTHER" id="PTHR13844">
    <property type="entry name" value="SWI/SNF-RELATED MATRIX-ASSOCIATED ACTIN-DEPENDENT REGULATOR OF CHROMATIN SUBFAMILY D"/>
    <property type="match status" value="1"/>
</dbReference>
<dbReference type="Pfam" id="PF02201">
    <property type="entry name" value="SWIB"/>
    <property type="match status" value="1"/>
</dbReference>
<evidence type="ECO:0000256" key="1">
    <source>
        <dbReference type="SAM" id="MobiDB-lite"/>
    </source>
</evidence>
<feature type="domain" description="DM2" evidence="2">
    <location>
        <begin position="92"/>
        <end position="169"/>
    </location>
</feature>
<accession>A0AA91Q116</accession>
<dbReference type="KEGG" id="clus:A9F13_06g02794"/>
<dbReference type="PROSITE" id="PS51925">
    <property type="entry name" value="SWIB_MDM2"/>
    <property type="match status" value="1"/>
</dbReference>
<gene>
    <name evidence="3" type="ORF">A9F13_06g02794</name>
</gene>
<dbReference type="AlphaFoldDB" id="A0AA91Q116"/>
<organism evidence="3 4">
    <name type="scientific">Clavispora lusitaniae</name>
    <name type="common">Candida lusitaniae</name>
    <dbReference type="NCBI Taxonomy" id="36911"/>
    <lineage>
        <taxon>Eukaryota</taxon>
        <taxon>Fungi</taxon>
        <taxon>Dikarya</taxon>
        <taxon>Ascomycota</taxon>
        <taxon>Saccharomycotina</taxon>
        <taxon>Pichiomycetes</taxon>
        <taxon>Metschnikowiaceae</taxon>
        <taxon>Clavispora</taxon>
    </lineage>
</organism>
<dbReference type="SUPFAM" id="SSF47592">
    <property type="entry name" value="SWIB/MDM2 domain"/>
    <property type="match status" value="1"/>
</dbReference>
<name>A0AA91Q116_CLALS</name>
<dbReference type="EMBL" id="LYUB02000006">
    <property type="protein sequence ID" value="OVF09127.1"/>
    <property type="molecule type" value="Genomic_DNA"/>
</dbReference>
<dbReference type="InterPro" id="IPR019835">
    <property type="entry name" value="SWIB_domain"/>
</dbReference>
<feature type="region of interest" description="Disordered" evidence="1">
    <location>
        <begin position="58"/>
        <end position="78"/>
    </location>
</feature>
<proteinExistence type="predicted"/>
<dbReference type="SMART" id="SM00151">
    <property type="entry name" value="SWIB"/>
    <property type="match status" value="1"/>
</dbReference>
<evidence type="ECO:0000313" key="3">
    <source>
        <dbReference type="EMBL" id="OVF09127.1"/>
    </source>
</evidence>
<sequence>MTESYDPKQYMPMIDKEMNDLILERYYKFLDQQKSPKNIDAKTKEEIEKSDELMAIQLSKSDLRGPVTRRKTPAKTASKVVKKKVKRTPNTAFNAEHTLSPQLQSVLGGSRMSRPQVVKQLWVYIKANGLQDPADKRKVKCDEKLQAVFKKSTVGMFEMNKLLGKHLFKDDEIVGKRNDYVVSSESEDISDREQGSEKDRKSEKEIESDEDEMSEVED</sequence>
<feature type="compositionally biased region" description="Basic and acidic residues" evidence="1">
    <location>
        <begin position="189"/>
        <end position="205"/>
    </location>
</feature>
<comment type="caution">
    <text evidence="3">The sequence shown here is derived from an EMBL/GenBank/DDBJ whole genome shotgun (WGS) entry which is preliminary data.</text>
</comment>
<dbReference type="Gene3D" id="1.10.245.10">
    <property type="entry name" value="SWIB/MDM2 domain"/>
    <property type="match status" value="1"/>
</dbReference>
<dbReference type="InterPro" id="IPR003121">
    <property type="entry name" value="SWIB_MDM2_domain"/>
</dbReference>
<feature type="region of interest" description="Disordered" evidence="1">
    <location>
        <begin position="180"/>
        <end position="218"/>
    </location>
</feature>